<dbReference type="CDD" id="cd17982">
    <property type="entry name" value="DEXHc_DHX37"/>
    <property type="match status" value="1"/>
</dbReference>
<dbReference type="SMART" id="SM00490">
    <property type="entry name" value="HELICc"/>
    <property type="match status" value="1"/>
</dbReference>
<feature type="region of interest" description="Disordered" evidence="7">
    <location>
        <begin position="53"/>
        <end position="301"/>
    </location>
</feature>
<dbReference type="Pfam" id="PF04408">
    <property type="entry name" value="WHD_HA2"/>
    <property type="match status" value="1"/>
</dbReference>
<evidence type="ECO:0000256" key="5">
    <source>
        <dbReference type="ARBA" id="ARBA00022806"/>
    </source>
</evidence>
<dbReference type="GO" id="GO:1990904">
    <property type="term" value="C:ribonucleoprotein complex"/>
    <property type="evidence" value="ECO:0007669"/>
    <property type="project" value="UniProtKB-ARBA"/>
</dbReference>
<dbReference type="GO" id="GO:0005524">
    <property type="term" value="F:ATP binding"/>
    <property type="evidence" value="ECO:0007669"/>
    <property type="project" value="UniProtKB-KW"/>
</dbReference>
<dbReference type="SUPFAM" id="SSF52540">
    <property type="entry name" value="P-loop containing nucleoside triphosphate hydrolases"/>
    <property type="match status" value="1"/>
</dbReference>
<feature type="domain" description="Helicase ATP-binding" evidence="8">
    <location>
        <begin position="407"/>
        <end position="588"/>
    </location>
</feature>
<keyword evidence="5" id="KW-0347">Helicase</keyword>
<dbReference type="PROSITE" id="PS00690">
    <property type="entry name" value="DEAH_ATP_HELICASE"/>
    <property type="match status" value="1"/>
</dbReference>
<dbReference type="FunCoup" id="A8Q5A5">
    <property type="interactions" value="693"/>
</dbReference>
<feature type="domain" description="Helicase C-terminal" evidence="9">
    <location>
        <begin position="610"/>
        <end position="859"/>
    </location>
</feature>
<dbReference type="VEuPathDB" id="FungiDB:MGL_2764"/>
<keyword evidence="6" id="KW-0067">ATP-binding</keyword>
<dbReference type="KEGG" id="mgl:MGL_2764"/>
<keyword evidence="4" id="KW-0378">Hydrolase</keyword>
<sequence>MTIHEDDLDEDLDAMDDNDDDQVTSETFSQVHEYTENDERQRRILDAVKKFEKKEAIPTSEPPVQVGSALARGTDDHPMQPVIRKRQRKRQVQDRSNLSIMERIVRGKSNVNQQSQDTDSSFDSDEDEEKSETSSSEGVYNVDKMIENRKLHKGKEKMTDNENDTDSVATDELESEEPDTDEDEEAVLLEAMRQRGLLPPGSEAIPENMLSNLQHPAEKRLGASKLKEDEEHGRSENDESDPSHDDENDDWDEEEEEEDGDSSDEDEENENDHQRNIDFEGTHDRTPKRRGIGESSRSRGFKEWAMEALQLARPNQDNEDGRTLEPVGGHVVRVRDLGPQDGKIRGPLGQDMPSIRSSFTQQYFDEEAFLSTLRDTKPIRHVIVERPQELQEARMQLPVVSEEDSILRTVLENPVTVLCGETGSGKTTQVPQFLYEAGFGTHGSANPGLIGMTQPRRVAAVSMARRVAEELQLPSHRVSYQIRYDATSSPHTQIKFMTDGVLLRELAQDLTLSKYSVVIVDEAHERSVNTDVLIGMLSRVVKLREKRWIDGGKGLEAPRPLRLVIMSATLRVGDFTRNTALFSTPPPVIHIGARQHPVTIHFNRRTQQDYVTEAIKKTSKIHTRLPPGGILVFMTGQQEVQTVCRKLAQRYSANVLTKSHTDEEAYSRSRSAMSSRVVEPEAEDMNLGTSEEPAIDHELDHDTQSDDDALDTDEDEDSNTLKLAESVTPMHILPLYSLLPTAEQQRVFDGAPDNTRLVVVATNVAETSITIPHIKYVVDCGRAKERHIHPHSQVQSYDVTWISKASAAQRAGRAGRTGPGHCYRLYSSALYEELFREFGEPEILRTPVDGLVLQMKSMNIDHVANFPFPTPPDRHALMKAERTLVHLGALEHVDAMSGNKRVTNASITSLGRIMSLFPVVPRYAKLIAQGHQHACLPYAVAIVAAMSVGDVFEREDCVLSLTGMALNDAAEDEAEAKEQRRAARAAYFKALREFDVLGDGLSDAFRLLSVVGAYSHEAAFGASVSFCRAHFVRQKAMEEIHKLRAQLSHLVIANLSGLSDDDTKHLQDPQLPPPNSVQIKVLRQLLASIYIDRVAVRADVVGAPEAELTPASQGAKMASTRRIPYVALGVHGPVYIHMSSVFYHRPPPEWLVFGEVHQSAPKEASMNDGKEDDMAPRTQWLKMVTKINPAWVSTLGRSLCTFSQSSEALGPSALTTAMKAVKRGQQGTALKRDVLITPRYGGSLQDGGAAGGQGWELPSLKAQQVLRNGRWTTEGW</sequence>
<evidence type="ECO:0000313" key="11">
    <source>
        <dbReference type="Proteomes" id="UP000008837"/>
    </source>
</evidence>
<dbReference type="GO" id="GO:0005730">
    <property type="term" value="C:nucleolus"/>
    <property type="evidence" value="ECO:0007669"/>
    <property type="project" value="TreeGrafter"/>
</dbReference>
<dbReference type="Proteomes" id="UP000008837">
    <property type="component" value="Unassembled WGS sequence"/>
</dbReference>
<dbReference type="GO" id="GO:0000462">
    <property type="term" value="P:maturation of SSU-rRNA from tricistronic rRNA transcript (SSU-rRNA, 5.8S rRNA, LSU-rRNA)"/>
    <property type="evidence" value="ECO:0007669"/>
    <property type="project" value="TreeGrafter"/>
</dbReference>
<reference evidence="10 11" key="1">
    <citation type="journal article" date="2007" name="Proc. Natl. Acad. Sci. U.S.A.">
        <title>Dandruff-associated Malassezia genomes reveal convergent and divergent virulence traits shared with plant and human fungal pathogens.</title>
        <authorList>
            <person name="Xu J."/>
            <person name="Saunders C.W."/>
            <person name="Hu P."/>
            <person name="Grant R.A."/>
            <person name="Boekhout T."/>
            <person name="Kuramae E.E."/>
            <person name="Kronstad J.W."/>
            <person name="Deangelis Y.M."/>
            <person name="Reeder N.L."/>
            <person name="Johnstone K.R."/>
            <person name="Leland M."/>
            <person name="Fieno A.M."/>
            <person name="Begley W.M."/>
            <person name="Sun Y."/>
            <person name="Lacey M.P."/>
            <person name="Chaudhary T."/>
            <person name="Keough T."/>
            <person name="Chu L."/>
            <person name="Sears R."/>
            <person name="Yuan B."/>
            <person name="Dawson T.L.Jr."/>
        </authorList>
    </citation>
    <scope>NUCLEOTIDE SEQUENCE [LARGE SCALE GENOMIC DNA]</scope>
    <source>
        <strain evidence="11">ATCC MYA-4612 / CBS 7966</strain>
    </source>
</reference>
<dbReference type="GO" id="GO:0003723">
    <property type="term" value="F:RNA binding"/>
    <property type="evidence" value="ECO:0007669"/>
    <property type="project" value="TreeGrafter"/>
</dbReference>
<feature type="region of interest" description="Disordered" evidence="7">
    <location>
        <begin position="1"/>
        <end position="40"/>
    </location>
</feature>
<evidence type="ECO:0000256" key="2">
    <source>
        <dbReference type="ARBA" id="ARBA00012552"/>
    </source>
</evidence>
<comment type="similarity">
    <text evidence="1">Belongs to the DEAD box helicase family. DEAH subfamily.</text>
</comment>
<feature type="region of interest" description="Disordered" evidence="7">
    <location>
        <begin position="658"/>
        <end position="718"/>
    </location>
</feature>
<dbReference type="STRING" id="425265.A8Q5A5"/>
<dbReference type="CDD" id="cd18791">
    <property type="entry name" value="SF2_C_RHA"/>
    <property type="match status" value="1"/>
</dbReference>
<dbReference type="GO" id="GO:0003724">
    <property type="term" value="F:RNA helicase activity"/>
    <property type="evidence" value="ECO:0007669"/>
    <property type="project" value="UniProtKB-EC"/>
</dbReference>
<dbReference type="SMART" id="SM00487">
    <property type="entry name" value="DEXDc"/>
    <property type="match status" value="1"/>
</dbReference>
<dbReference type="Pfam" id="PF00271">
    <property type="entry name" value="Helicase_C"/>
    <property type="match status" value="1"/>
</dbReference>
<dbReference type="EC" id="3.6.4.13" evidence="2"/>
<feature type="compositionally biased region" description="Acidic residues" evidence="7">
    <location>
        <begin position="161"/>
        <end position="187"/>
    </location>
</feature>
<dbReference type="GeneID" id="5854687"/>
<evidence type="ECO:0000256" key="4">
    <source>
        <dbReference type="ARBA" id="ARBA00022801"/>
    </source>
</evidence>
<dbReference type="RefSeq" id="XP_001730382.1">
    <property type="nucleotide sequence ID" value="XM_001730330.1"/>
</dbReference>
<comment type="caution">
    <text evidence="10">The sequence shown here is derived from an EMBL/GenBank/DDBJ whole genome shotgun (WGS) entry which is preliminary data.</text>
</comment>
<dbReference type="Gene3D" id="1.20.120.1080">
    <property type="match status" value="1"/>
</dbReference>
<dbReference type="InterPro" id="IPR011545">
    <property type="entry name" value="DEAD/DEAH_box_helicase_dom"/>
</dbReference>
<evidence type="ECO:0000256" key="1">
    <source>
        <dbReference type="ARBA" id="ARBA00008792"/>
    </source>
</evidence>
<dbReference type="OrthoDB" id="10253254at2759"/>
<dbReference type="PROSITE" id="PS51194">
    <property type="entry name" value="HELICASE_CTER"/>
    <property type="match status" value="1"/>
</dbReference>
<dbReference type="Gene3D" id="3.40.50.300">
    <property type="entry name" value="P-loop containing nucleotide triphosphate hydrolases"/>
    <property type="match status" value="2"/>
</dbReference>
<dbReference type="InterPro" id="IPR001650">
    <property type="entry name" value="Helicase_C-like"/>
</dbReference>
<gene>
    <name evidence="10" type="ORF">MGL_2764</name>
</gene>
<dbReference type="PANTHER" id="PTHR18934">
    <property type="entry name" value="ATP-DEPENDENT RNA HELICASE"/>
    <property type="match status" value="1"/>
</dbReference>
<dbReference type="InParanoid" id="A8Q5A5"/>
<dbReference type="FunFam" id="3.40.50.300:FF:002693">
    <property type="entry name" value="Predicted protein"/>
    <property type="match status" value="1"/>
</dbReference>
<dbReference type="AlphaFoldDB" id="A8Q5A5"/>
<dbReference type="InterPro" id="IPR014001">
    <property type="entry name" value="Helicase_ATP-bd"/>
</dbReference>
<keyword evidence="3" id="KW-0547">Nucleotide-binding</keyword>
<evidence type="ECO:0000256" key="6">
    <source>
        <dbReference type="ARBA" id="ARBA00022840"/>
    </source>
</evidence>
<evidence type="ECO:0000313" key="10">
    <source>
        <dbReference type="EMBL" id="EDP43168.1"/>
    </source>
</evidence>
<evidence type="ECO:0000259" key="8">
    <source>
        <dbReference type="PROSITE" id="PS51192"/>
    </source>
</evidence>
<keyword evidence="11" id="KW-1185">Reference proteome</keyword>
<feature type="compositionally biased region" description="Basic and acidic residues" evidence="7">
    <location>
        <begin position="216"/>
        <end position="245"/>
    </location>
</feature>
<feature type="compositionally biased region" description="Basic and acidic residues" evidence="7">
    <location>
        <begin position="694"/>
        <end position="704"/>
    </location>
</feature>
<dbReference type="InterPro" id="IPR048333">
    <property type="entry name" value="HA2_WH"/>
</dbReference>
<name>A8Q5A5_MALGO</name>
<protein>
    <recommendedName>
        <fullName evidence="2">RNA helicase</fullName>
        <ecNumber evidence="2">3.6.4.13</ecNumber>
    </recommendedName>
</protein>
<evidence type="ECO:0000256" key="3">
    <source>
        <dbReference type="ARBA" id="ARBA00022741"/>
    </source>
</evidence>
<dbReference type="Pfam" id="PF00270">
    <property type="entry name" value="DEAD"/>
    <property type="match status" value="1"/>
</dbReference>
<dbReference type="EMBL" id="AAYY01000009">
    <property type="protein sequence ID" value="EDP43168.1"/>
    <property type="molecule type" value="Genomic_DNA"/>
</dbReference>
<feature type="compositionally biased region" description="Acidic residues" evidence="7">
    <location>
        <begin position="246"/>
        <end position="270"/>
    </location>
</feature>
<dbReference type="InterPro" id="IPR002464">
    <property type="entry name" value="DNA/RNA_helicase_DEAH_CS"/>
</dbReference>
<evidence type="ECO:0000259" key="9">
    <source>
        <dbReference type="PROSITE" id="PS51194"/>
    </source>
</evidence>
<organism evidence="10 11">
    <name type="scientific">Malassezia globosa (strain ATCC MYA-4612 / CBS 7966)</name>
    <name type="common">Dandruff-associated fungus</name>
    <dbReference type="NCBI Taxonomy" id="425265"/>
    <lineage>
        <taxon>Eukaryota</taxon>
        <taxon>Fungi</taxon>
        <taxon>Dikarya</taxon>
        <taxon>Basidiomycota</taxon>
        <taxon>Ustilaginomycotina</taxon>
        <taxon>Malasseziomycetes</taxon>
        <taxon>Malasseziales</taxon>
        <taxon>Malasseziaceae</taxon>
        <taxon>Malassezia</taxon>
    </lineage>
</organism>
<feature type="compositionally biased region" description="Acidic residues" evidence="7">
    <location>
        <begin position="705"/>
        <end position="718"/>
    </location>
</feature>
<accession>A8Q5A5</accession>
<dbReference type="PANTHER" id="PTHR18934:SF99">
    <property type="entry name" value="ATP-DEPENDENT RNA HELICASE DHX37-RELATED"/>
    <property type="match status" value="1"/>
</dbReference>
<dbReference type="SMART" id="SM00847">
    <property type="entry name" value="HA2"/>
    <property type="match status" value="1"/>
</dbReference>
<dbReference type="Pfam" id="PF21010">
    <property type="entry name" value="HA2_C"/>
    <property type="match status" value="1"/>
</dbReference>
<evidence type="ECO:0000256" key="7">
    <source>
        <dbReference type="SAM" id="MobiDB-lite"/>
    </source>
</evidence>
<feature type="compositionally biased region" description="Basic and acidic residues" evidence="7">
    <location>
        <begin position="271"/>
        <end position="285"/>
    </location>
</feature>
<dbReference type="OMA" id="QDASAPM"/>
<feature type="compositionally biased region" description="Acidic residues" evidence="7">
    <location>
        <begin position="1"/>
        <end position="23"/>
    </location>
</feature>
<proteinExistence type="inferred from homology"/>
<feature type="compositionally biased region" description="Acidic residues" evidence="7">
    <location>
        <begin position="120"/>
        <end position="130"/>
    </location>
</feature>
<dbReference type="PROSITE" id="PS51192">
    <property type="entry name" value="HELICASE_ATP_BIND_1"/>
    <property type="match status" value="1"/>
</dbReference>
<dbReference type="InterPro" id="IPR007502">
    <property type="entry name" value="Helicase-assoc_dom"/>
</dbReference>
<dbReference type="GO" id="GO:0016787">
    <property type="term" value="F:hydrolase activity"/>
    <property type="evidence" value="ECO:0007669"/>
    <property type="project" value="UniProtKB-KW"/>
</dbReference>
<dbReference type="InterPro" id="IPR027417">
    <property type="entry name" value="P-loop_NTPase"/>
</dbReference>